<keyword evidence="8" id="KW-0460">Magnesium</keyword>
<dbReference type="SUPFAM" id="SSF143631">
    <property type="entry name" value="ApbE-like"/>
    <property type="match status" value="1"/>
</dbReference>
<dbReference type="AlphaFoldDB" id="A0A645ADR2"/>
<evidence type="ECO:0000256" key="2">
    <source>
        <dbReference type="ARBA" id="ARBA00011955"/>
    </source>
</evidence>
<proteinExistence type="predicted"/>
<gene>
    <name evidence="11" type="primary">apbE_28</name>
    <name evidence="11" type="ORF">SDC9_97852</name>
</gene>
<comment type="caution">
    <text evidence="11">The sequence shown here is derived from an EMBL/GenBank/DDBJ whole genome shotgun (WGS) entry which is preliminary data.</text>
</comment>
<sequence length="340" mass="37359">MLPSMNYCKIMSKIVALSSLLLLVAGCGNKVEYKTIDGFTQGTTYHIVYSTDVPDSLDNVVKKVLTDIDNSLSVYNDSSVISKVNRGENVTLDSLFVEVFNRSVDIYSITKGAFDISGAPMFDVWGFGFKDKEKVSQSDIDSIRQFVGMDKVRIENGKVIKADPRLSLNANAITQGYTSDVIARKFDKLGIMNYMIEVGGEIFCKGVNSKGTEWSVGIDKPIDGNVIPGQDLQEILSLSGKGLATSGNYRKFYEEDGKKYAHTIDPRTGYPVTHSLLSATVVAHDAMIADALATYFMVVGLDEAKAYLVSNPDIDAYLVYSESEKFQVYKTGGIKIIKLK</sequence>
<dbReference type="InterPro" id="IPR024932">
    <property type="entry name" value="ApbE"/>
</dbReference>
<evidence type="ECO:0000256" key="7">
    <source>
        <dbReference type="ARBA" id="ARBA00022827"/>
    </source>
</evidence>
<evidence type="ECO:0000256" key="4">
    <source>
        <dbReference type="ARBA" id="ARBA00022630"/>
    </source>
</evidence>
<keyword evidence="6" id="KW-0479">Metal-binding</keyword>
<comment type="cofactor">
    <cofactor evidence="1">
        <name>Mg(2+)</name>
        <dbReference type="ChEBI" id="CHEBI:18420"/>
    </cofactor>
</comment>
<evidence type="ECO:0000256" key="8">
    <source>
        <dbReference type="ARBA" id="ARBA00022842"/>
    </source>
</evidence>
<dbReference type="EMBL" id="VSSQ01013266">
    <property type="protein sequence ID" value="MPM51106.1"/>
    <property type="molecule type" value="Genomic_DNA"/>
</dbReference>
<evidence type="ECO:0000313" key="11">
    <source>
        <dbReference type="EMBL" id="MPM51106.1"/>
    </source>
</evidence>
<evidence type="ECO:0000256" key="5">
    <source>
        <dbReference type="ARBA" id="ARBA00022679"/>
    </source>
</evidence>
<reference evidence="11" key="1">
    <citation type="submission" date="2019-08" db="EMBL/GenBank/DDBJ databases">
        <authorList>
            <person name="Kucharzyk K."/>
            <person name="Murdoch R.W."/>
            <person name="Higgins S."/>
            <person name="Loffler F."/>
        </authorList>
    </citation>
    <scope>NUCLEOTIDE SEQUENCE</scope>
</reference>
<dbReference type="Pfam" id="PF02424">
    <property type="entry name" value="ApbE"/>
    <property type="match status" value="1"/>
</dbReference>
<evidence type="ECO:0000256" key="10">
    <source>
        <dbReference type="ARBA" id="ARBA00048540"/>
    </source>
</evidence>
<keyword evidence="5 11" id="KW-0808">Transferase</keyword>
<dbReference type="GO" id="GO:0046872">
    <property type="term" value="F:metal ion binding"/>
    <property type="evidence" value="ECO:0007669"/>
    <property type="project" value="UniProtKB-KW"/>
</dbReference>
<dbReference type="PANTHER" id="PTHR30040">
    <property type="entry name" value="THIAMINE BIOSYNTHESIS LIPOPROTEIN APBE"/>
    <property type="match status" value="1"/>
</dbReference>
<evidence type="ECO:0000256" key="1">
    <source>
        <dbReference type="ARBA" id="ARBA00001946"/>
    </source>
</evidence>
<comment type="catalytic activity">
    <reaction evidence="10">
        <text>L-threonyl-[protein] + FAD = FMN-L-threonyl-[protein] + AMP + H(+)</text>
        <dbReference type="Rhea" id="RHEA:36847"/>
        <dbReference type="Rhea" id="RHEA-COMP:11060"/>
        <dbReference type="Rhea" id="RHEA-COMP:11061"/>
        <dbReference type="ChEBI" id="CHEBI:15378"/>
        <dbReference type="ChEBI" id="CHEBI:30013"/>
        <dbReference type="ChEBI" id="CHEBI:57692"/>
        <dbReference type="ChEBI" id="CHEBI:74257"/>
        <dbReference type="ChEBI" id="CHEBI:456215"/>
        <dbReference type="EC" id="2.7.1.180"/>
    </reaction>
</comment>
<name>A0A645ADR2_9ZZZZ</name>
<organism evidence="11">
    <name type="scientific">bioreactor metagenome</name>
    <dbReference type="NCBI Taxonomy" id="1076179"/>
    <lineage>
        <taxon>unclassified sequences</taxon>
        <taxon>metagenomes</taxon>
        <taxon>ecological metagenomes</taxon>
    </lineage>
</organism>
<dbReference type="InterPro" id="IPR003374">
    <property type="entry name" value="ApbE-like_sf"/>
</dbReference>
<evidence type="ECO:0000256" key="9">
    <source>
        <dbReference type="ARBA" id="ARBA00031306"/>
    </source>
</evidence>
<evidence type="ECO:0000256" key="3">
    <source>
        <dbReference type="ARBA" id="ARBA00016337"/>
    </source>
</evidence>
<keyword evidence="4" id="KW-0285">Flavoprotein</keyword>
<evidence type="ECO:0000256" key="6">
    <source>
        <dbReference type="ARBA" id="ARBA00022723"/>
    </source>
</evidence>
<dbReference type="PANTHER" id="PTHR30040:SF2">
    <property type="entry name" value="FAD:PROTEIN FMN TRANSFERASE"/>
    <property type="match status" value="1"/>
</dbReference>
<protein>
    <recommendedName>
        <fullName evidence="3">FAD:protein FMN transferase</fullName>
        <ecNumber evidence="2">2.7.1.180</ecNumber>
    </recommendedName>
    <alternativeName>
        <fullName evidence="9">Flavin transferase</fullName>
    </alternativeName>
</protein>
<accession>A0A645ADR2</accession>
<dbReference type="Gene3D" id="3.10.520.10">
    <property type="entry name" value="ApbE-like domains"/>
    <property type="match status" value="1"/>
</dbReference>
<dbReference type="PIRSF" id="PIRSF006268">
    <property type="entry name" value="ApbE"/>
    <property type="match status" value="1"/>
</dbReference>
<dbReference type="EC" id="2.7.1.180" evidence="2"/>
<dbReference type="GO" id="GO:0016740">
    <property type="term" value="F:transferase activity"/>
    <property type="evidence" value="ECO:0007669"/>
    <property type="project" value="UniProtKB-KW"/>
</dbReference>
<keyword evidence="7" id="KW-0274">FAD</keyword>